<dbReference type="Proteomes" id="UP000007800">
    <property type="component" value="Unassembled WGS sequence"/>
</dbReference>
<dbReference type="OrthoDB" id="432191at2759"/>
<evidence type="ECO:0000256" key="3">
    <source>
        <dbReference type="ARBA" id="ARBA00022490"/>
    </source>
</evidence>
<dbReference type="PANTHER" id="PTHR21648">
    <property type="entry name" value="FLAGELLAR RADIAL SPOKE PROTEIN 3"/>
    <property type="match status" value="1"/>
</dbReference>
<keyword evidence="8" id="KW-0966">Cell projection</keyword>
<reference evidence="10 11" key="1">
    <citation type="submission" date="2008-07" db="EMBL/GenBank/DDBJ databases">
        <authorList>
            <person name="El-Sayed N."/>
            <person name="Caler E."/>
            <person name="Inman J."/>
            <person name="Amedeo P."/>
            <person name="Hass B."/>
            <person name="Wortman J."/>
        </authorList>
    </citation>
    <scope>NUCLEOTIDE SEQUENCE [LARGE SCALE GENOMIC DNA]</scope>
    <source>
        <strain evidence="11">ATCC 50983 / TXsc</strain>
    </source>
</reference>
<keyword evidence="7" id="KW-0206">Cytoskeleton</keyword>
<dbReference type="InParanoid" id="C5LPE9"/>
<gene>
    <name evidence="10" type="ORF">Pmar_PMAR027539</name>
</gene>
<dbReference type="GO" id="GO:0005929">
    <property type="term" value="C:cilium"/>
    <property type="evidence" value="ECO:0007669"/>
    <property type="project" value="TreeGrafter"/>
</dbReference>
<evidence type="ECO:0000256" key="9">
    <source>
        <dbReference type="SAM" id="MobiDB-lite"/>
    </source>
</evidence>
<dbReference type="RefSeq" id="XP_002768693.1">
    <property type="nucleotide sequence ID" value="XM_002768647.1"/>
</dbReference>
<keyword evidence="4" id="KW-0597">Phosphoprotein</keyword>
<name>C5LPE9_PERM5</name>
<evidence type="ECO:0000256" key="4">
    <source>
        <dbReference type="ARBA" id="ARBA00022553"/>
    </source>
</evidence>
<dbReference type="GeneID" id="9039894"/>
<evidence type="ECO:0000256" key="5">
    <source>
        <dbReference type="ARBA" id="ARBA00022846"/>
    </source>
</evidence>
<proteinExistence type="inferred from homology"/>
<dbReference type="EMBL" id="GG684111">
    <property type="protein sequence ID" value="EER01411.1"/>
    <property type="molecule type" value="Genomic_DNA"/>
</dbReference>
<evidence type="ECO:0000256" key="6">
    <source>
        <dbReference type="ARBA" id="ARBA00023069"/>
    </source>
</evidence>
<evidence type="ECO:0000256" key="1">
    <source>
        <dbReference type="ARBA" id="ARBA00004611"/>
    </source>
</evidence>
<dbReference type="Pfam" id="PF06098">
    <property type="entry name" value="Radial_spoke_3"/>
    <property type="match status" value="1"/>
</dbReference>
<evidence type="ECO:0000313" key="10">
    <source>
        <dbReference type="EMBL" id="EER01411.1"/>
    </source>
</evidence>
<keyword evidence="3" id="KW-0963">Cytoplasm</keyword>
<protein>
    <submittedName>
        <fullName evidence="10">Uncharacterized protein</fullName>
    </submittedName>
</protein>
<evidence type="ECO:0000256" key="7">
    <source>
        <dbReference type="ARBA" id="ARBA00023212"/>
    </source>
</evidence>
<feature type="compositionally biased region" description="Basic and acidic residues" evidence="9">
    <location>
        <begin position="82"/>
        <end position="100"/>
    </location>
</feature>
<feature type="region of interest" description="Disordered" evidence="9">
    <location>
        <begin position="194"/>
        <end position="278"/>
    </location>
</feature>
<comment type="subcellular location">
    <subcellularLocation>
        <location evidence="1">Cytoplasm</location>
        <location evidence="1">Cytoskeleton</location>
        <location evidence="1">Flagellum axoneme</location>
    </subcellularLocation>
</comment>
<keyword evidence="6" id="KW-0969">Cilium</keyword>
<evidence type="ECO:0000313" key="11">
    <source>
        <dbReference type="Proteomes" id="UP000007800"/>
    </source>
</evidence>
<dbReference type="PANTHER" id="PTHR21648:SF0">
    <property type="entry name" value="RADIAL SPOKE HEAD PROTEIN 3 HOMOLOG"/>
    <property type="match status" value="1"/>
</dbReference>
<accession>C5LPE9</accession>
<evidence type="ECO:0000256" key="8">
    <source>
        <dbReference type="ARBA" id="ARBA00023273"/>
    </source>
</evidence>
<feature type="compositionally biased region" description="Acidic residues" evidence="9">
    <location>
        <begin position="253"/>
        <end position="266"/>
    </location>
</feature>
<evidence type="ECO:0000256" key="2">
    <source>
        <dbReference type="ARBA" id="ARBA00006737"/>
    </source>
</evidence>
<keyword evidence="5" id="KW-0282">Flagellum</keyword>
<sequence length="573" mass="65724">MPLRGQREAGRVVGFDVKGRRWWCVRDSEMGLRVWKEDRNGEVELAVWEGALLPAIAGSLEDEILRIKSELNRKVTDIKLNRHREGGGAKKRKRDDDGQVKKLQKIASGPLTGTSGPIRCLNCHQLVLARNLKDLAEHVDQEVKAAERRGRRLAMKEKQEAMAAARYAEALAQAPGRRERKRVDYTSKAFDQQINRALKRSEHPEEVEDDDEEDHVSGGRSRSARRESQNLSRVEGDGDYLESGDEDIRASDVDDEEEEEEEEVDNDGGIAADVKREHQQREVVVKQGKSIGTEIDEFEEFEPFYEREPTLPPMRTGMDNVTQVDEKYVYDFDGQEVQREIIDVIVNKTMQQALEEVREEEEQVAIADFQQRWHERQKAEREKYERLEAIEVERNERTQELIREADAKVRARQLLERKIEIGRFANKFSERVIAETLAELNAIGRFDNLLLNAAEQTPEAALLRVFMLDPQHVEGEKIPVGPIGIDSSTRLVDVLYRIQRWIAEHEPGVLAEATALLSPLQLATTPLLELYITTTGELVKSTEELFESSFMGKIAVRKKIRRQSLNRDQEESE</sequence>
<comment type="similarity">
    <text evidence="2">Belongs to the flagellar radial spoke RSP3 family.</text>
</comment>
<keyword evidence="11" id="KW-1185">Reference proteome</keyword>
<dbReference type="InterPro" id="IPR009290">
    <property type="entry name" value="Radial_spoke_3"/>
</dbReference>
<feature type="compositionally biased region" description="Acidic residues" evidence="9">
    <location>
        <begin position="205"/>
        <end position="214"/>
    </location>
</feature>
<feature type="region of interest" description="Disordered" evidence="9">
    <location>
        <begin position="82"/>
        <end position="101"/>
    </location>
</feature>
<organism evidence="11">
    <name type="scientific">Perkinsus marinus (strain ATCC 50983 / TXsc)</name>
    <dbReference type="NCBI Taxonomy" id="423536"/>
    <lineage>
        <taxon>Eukaryota</taxon>
        <taxon>Sar</taxon>
        <taxon>Alveolata</taxon>
        <taxon>Perkinsozoa</taxon>
        <taxon>Perkinsea</taxon>
        <taxon>Perkinsida</taxon>
        <taxon>Perkinsidae</taxon>
        <taxon>Perkinsus</taxon>
    </lineage>
</organism>
<dbReference type="AlphaFoldDB" id="C5LPE9"/>